<dbReference type="AlphaFoldDB" id="A0A1I7MXB5"/>
<dbReference type="RefSeq" id="WP_092864165.1">
    <property type="nucleotide sequence ID" value="NZ_FPCH01000001.1"/>
</dbReference>
<keyword evidence="2" id="KW-0274">FAD</keyword>
<dbReference type="Pfam" id="PF00941">
    <property type="entry name" value="FAD_binding_5"/>
    <property type="match status" value="1"/>
</dbReference>
<dbReference type="SMART" id="SM01092">
    <property type="entry name" value="CO_deh_flav_C"/>
    <property type="match status" value="1"/>
</dbReference>
<keyword evidence="1" id="KW-0285">Flavoprotein</keyword>
<dbReference type="Gene3D" id="3.30.465.10">
    <property type="match status" value="1"/>
</dbReference>
<evidence type="ECO:0000256" key="3">
    <source>
        <dbReference type="ARBA" id="ARBA00023002"/>
    </source>
</evidence>
<dbReference type="GO" id="GO:0016491">
    <property type="term" value="F:oxidoreductase activity"/>
    <property type="evidence" value="ECO:0007669"/>
    <property type="project" value="UniProtKB-KW"/>
</dbReference>
<evidence type="ECO:0000256" key="2">
    <source>
        <dbReference type="ARBA" id="ARBA00022827"/>
    </source>
</evidence>
<gene>
    <name evidence="5" type="ORF">SAMN04488557_0669</name>
</gene>
<dbReference type="Pfam" id="PF03450">
    <property type="entry name" value="CO_deh_flav_C"/>
    <property type="match status" value="1"/>
</dbReference>
<dbReference type="Gene3D" id="3.30.43.10">
    <property type="entry name" value="Uridine Diphospho-n-acetylenolpyruvylglucosamine Reductase, domain 2"/>
    <property type="match status" value="1"/>
</dbReference>
<dbReference type="InterPro" id="IPR036683">
    <property type="entry name" value="CO_DH_flav_C_dom_sf"/>
</dbReference>
<dbReference type="InterPro" id="IPR002346">
    <property type="entry name" value="Mopterin_DH_FAD-bd"/>
</dbReference>
<feature type="domain" description="FAD-binding PCMH-type" evidence="4">
    <location>
        <begin position="1"/>
        <end position="177"/>
    </location>
</feature>
<sequence>MKARTFSFRRVTSVEEALAAFASCEGEARFLAGGQSLLPALNLRLDAPDLLIDISRVEGMRGVSVSSSGLRIGALTRHVEVLRSPLVAEHASLLSRAAPFVAHPAIRNLGTIGGSLALADPAAEFPTCILALNASLEIAGANGIRTVRADDYFRALYETDIGPGELLTAILIPPPSHGQRVHFDELARRRGDYAIVGLAVNAVIHDSNVKEIRLAFSSVGPIPTRAKTAEAQLIGTFLGAEGIASAQAALANDLSPDGTDEVSSETRMHLARVLLGRSLNALLREDK</sequence>
<evidence type="ECO:0000313" key="6">
    <source>
        <dbReference type="Proteomes" id="UP000199423"/>
    </source>
</evidence>
<dbReference type="Proteomes" id="UP000199423">
    <property type="component" value="Unassembled WGS sequence"/>
</dbReference>
<protein>
    <submittedName>
        <fullName evidence="5">Carbon-monoxide dehydrogenase medium subunit</fullName>
    </submittedName>
</protein>
<dbReference type="EMBL" id="FPCH01000001">
    <property type="protein sequence ID" value="SFV27063.1"/>
    <property type="molecule type" value="Genomic_DNA"/>
</dbReference>
<dbReference type="InterPro" id="IPR051312">
    <property type="entry name" value="Diverse_Substr_Oxidored"/>
</dbReference>
<dbReference type="InterPro" id="IPR005107">
    <property type="entry name" value="CO_DH_flav_C"/>
</dbReference>
<dbReference type="InterPro" id="IPR016169">
    <property type="entry name" value="FAD-bd_PCMH_sub2"/>
</dbReference>
<name>A0A1I7MXB5_9HYPH</name>
<dbReference type="InterPro" id="IPR036318">
    <property type="entry name" value="FAD-bd_PCMH-like_sf"/>
</dbReference>
<dbReference type="OrthoDB" id="9793944at2"/>
<evidence type="ECO:0000256" key="1">
    <source>
        <dbReference type="ARBA" id="ARBA00022630"/>
    </source>
</evidence>
<reference evidence="6" key="1">
    <citation type="submission" date="2016-10" db="EMBL/GenBank/DDBJ databases">
        <authorList>
            <person name="Varghese N."/>
            <person name="Submissions S."/>
        </authorList>
    </citation>
    <scope>NUCLEOTIDE SEQUENCE [LARGE SCALE GENOMIC DNA]</scope>
    <source>
        <strain evidence="6">DSM 1565</strain>
    </source>
</reference>
<organism evidence="5 6">
    <name type="scientific">Hyphomicrobium facile</name>
    <dbReference type="NCBI Taxonomy" id="51670"/>
    <lineage>
        <taxon>Bacteria</taxon>
        <taxon>Pseudomonadati</taxon>
        <taxon>Pseudomonadota</taxon>
        <taxon>Alphaproteobacteria</taxon>
        <taxon>Hyphomicrobiales</taxon>
        <taxon>Hyphomicrobiaceae</taxon>
        <taxon>Hyphomicrobium</taxon>
    </lineage>
</organism>
<dbReference type="PANTHER" id="PTHR42659:SF2">
    <property type="entry name" value="XANTHINE DEHYDROGENASE SUBUNIT C-RELATED"/>
    <property type="match status" value="1"/>
</dbReference>
<evidence type="ECO:0000259" key="4">
    <source>
        <dbReference type="PROSITE" id="PS51387"/>
    </source>
</evidence>
<dbReference type="Gene3D" id="3.30.390.50">
    <property type="entry name" value="CO dehydrogenase flavoprotein, C-terminal domain"/>
    <property type="match status" value="1"/>
</dbReference>
<keyword evidence="3" id="KW-0560">Oxidoreductase</keyword>
<accession>A0A1I7MXB5</accession>
<dbReference type="PROSITE" id="PS51387">
    <property type="entry name" value="FAD_PCMH"/>
    <property type="match status" value="1"/>
</dbReference>
<dbReference type="STRING" id="51670.SAMN04488557_0669"/>
<dbReference type="GO" id="GO:0071949">
    <property type="term" value="F:FAD binding"/>
    <property type="evidence" value="ECO:0007669"/>
    <property type="project" value="InterPro"/>
</dbReference>
<dbReference type="PANTHER" id="PTHR42659">
    <property type="entry name" value="XANTHINE DEHYDROGENASE SUBUNIT C-RELATED"/>
    <property type="match status" value="1"/>
</dbReference>
<evidence type="ECO:0000313" key="5">
    <source>
        <dbReference type="EMBL" id="SFV27063.1"/>
    </source>
</evidence>
<dbReference type="SUPFAM" id="SSF55447">
    <property type="entry name" value="CO dehydrogenase flavoprotein C-terminal domain-like"/>
    <property type="match status" value="1"/>
</dbReference>
<keyword evidence="6" id="KW-1185">Reference proteome</keyword>
<proteinExistence type="predicted"/>
<dbReference type="InterPro" id="IPR016166">
    <property type="entry name" value="FAD-bd_PCMH"/>
</dbReference>
<dbReference type="InterPro" id="IPR016167">
    <property type="entry name" value="FAD-bd_PCMH_sub1"/>
</dbReference>
<dbReference type="SUPFAM" id="SSF56176">
    <property type="entry name" value="FAD-binding/transporter-associated domain-like"/>
    <property type="match status" value="1"/>
</dbReference>